<dbReference type="Proteomes" id="UP001141806">
    <property type="component" value="Unassembled WGS sequence"/>
</dbReference>
<proteinExistence type="predicted"/>
<sequence length="130" mass="14192">MAAANAPISGFCGGFFLVMDYGGDVGQIIFETPGSRGGADNWVPGLRDPAIWSTEDDYGAWNGNTFANTPSNLNYDGRKTQTRSASESPNKKTGDSQGNGLNRDRNRDRSKAIGKMFFKTKLCRELPLYN</sequence>
<comment type="caution">
    <text evidence="2">The sequence shown here is derived from an EMBL/GenBank/DDBJ whole genome shotgun (WGS) entry which is preliminary data.</text>
</comment>
<reference evidence="2" key="1">
    <citation type="journal article" date="2023" name="Plant J.">
        <title>The genome of the king protea, Protea cynaroides.</title>
        <authorList>
            <person name="Chang J."/>
            <person name="Duong T.A."/>
            <person name="Schoeman C."/>
            <person name="Ma X."/>
            <person name="Roodt D."/>
            <person name="Barker N."/>
            <person name="Li Z."/>
            <person name="Van de Peer Y."/>
            <person name="Mizrachi E."/>
        </authorList>
    </citation>
    <scope>NUCLEOTIDE SEQUENCE</scope>
    <source>
        <tissue evidence="2">Young leaves</tissue>
    </source>
</reference>
<evidence type="ECO:0000313" key="3">
    <source>
        <dbReference type="Proteomes" id="UP001141806"/>
    </source>
</evidence>
<evidence type="ECO:0000256" key="1">
    <source>
        <dbReference type="SAM" id="MobiDB-lite"/>
    </source>
</evidence>
<dbReference type="EMBL" id="JAMYWD010000009">
    <property type="protein sequence ID" value="KAJ4960100.1"/>
    <property type="molecule type" value="Genomic_DNA"/>
</dbReference>
<evidence type="ECO:0000313" key="2">
    <source>
        <dbReference type="EMBL" id="KAJ4960100.1"/>
    </source>
</evidence>
<dbReference type="AlphaFoldDB" id="A0A9Q0H8L6"/>
<feature type="compositionally biased region" description="Polar residues" evidence="1">
    <location>
        <begin position="63"/>
        <end position="74"/>
    </location>
</feature>
<protein>
    <submittedName>
        <fullName evidence="2">Uncharacterized protein</fullName>
    </submittedName>
</protein>
<keyword evidence="3" id="KW-1185">Reference proteome</keyword>
<accession>A0A9Q0H8L6</accession>
<gene>
    <name evidence="2" type="ORF">NE237_020010</name>
</gene>
<organism evidence="2 3">
    <name type="scientific">Protea cynaroides</name>
    <dbReference type="NCBI Taxonomy" id="273540"/>
    <lineage>
        <taxon>Eukaryota</taxon>
        <taxon>Viridiplantae</taxon>
        <taxon>Streptophyta</taxon>
        <taxon>Embryophyta</taxon>
        <taxon>Tracheophyta</taxon>
        <taxon>Spermatophyta</taxon>
        <taxon>Magnoliopsida</taxon>
        <taxon>Proteales</taxon>
        <taxon>Proteaceae</taxon>
        <taxon>Protea</taxon>
    </lineage>
</organism>
<feature type="region of interest" description="Disordered" evidence="1">
    <location>
        <begin position="63"/>
        <end position="110"/>
    </location>
</feature>
<name>A0A9Q0H8L6_9MAGN</name>